<dbReference type="GO" id="GO:0007162">
    <property type="term" value="P:negative regulation of cell adhesion"/>
    <property type="evidence" value="ECO:0007669"/>
    <property type="project" value="TreeGrafter"/>
</dbReference>
<dbReference type="Gene3D" id="2.130.10.10">
    <property type="entry name" value="YVTN repeat-like/Quinoprotein amine dehydrogenase"/>
    <property type="match status" value="1"/>
</dbReference>
<evidence type="ECO:0000256" key="8">
    <source>
        <dbReference type="ARBA" id="ARBA00023136"/>
    </source>
</evidence>
<keyword evidence="5" id="KW-0732">Signal</keyword>
<dbReference type="FunFam" id="2.60.40.10:FF:000131">
    <property type="entry name" value="Plexin A2"/>
    <property type="match status" value="1"/>
</dbReference>
<evidence type="ECO:0000256" key="5">
    <source>
        <dbReference type="ARBA" id="ARBA00022729"/>
    </source>
</evidence>
<proteinExistence type="predicted"/>
<dbReference type="AlphaFoldDB" id="A0A4Z2FUQ5"/>
<evidence type="ECO:0000313" key="13">
    <source>
        <dbReference type="Proteomes" id="UP000314294"/>
    </source>
</evidence>
<dbReference type="InterPro" id="IPR015943">
    <property type="entry name" value="WD40/YVTN_repeat-like_dom_sf"/>
</dbReference>
<evidence type="ECO:0000313" key="12">
    <source>
        <dbReference type="EMBL" id="TNN44533.1"/>
    </source>
</evidence>
<comment type="caution">
    <text evidence="12">The sequence shown here is derived from an EMBL/GenBank/DDBJ whole genome shotgun (WGS) entry which is preliminary data.</text>
</comment>
<evidence type="ECO:0000259" key="11">
    <source>
        <dbReference type="Pfam" id="PF17960"/>
    </source>
</evidence>
<comment type="subcellular location">
    <subcellularLocation>
        <location evidence="1">Cell membrane</location>
        <topology evidence="1">Single-pass type I membrane protein</topology>
    </subcellularLocation>
</comment>
<name>A0A4Z2FUQ5_9TELE</name>
<dbReference type="GO" id="GO:0008360">
    <property type="term" value="P:regulation of cell shape"/>
    <property type="evidence" value="ECO:0007669"/>
    <property type="project" value="TreeGrafter"/>
</dbReference>
<dbReference type="GO" id="GO:0017154">
    <property type="term" value="F:semaphorin receptor activity"/>
    <property type="evidence" value="ECO:0007669"/>
    <property type="project" value="InterPro"/>
</dbReference>
<dbReference type="Gene3D" id="2.60.40.10">
    <property type="entry name" value="Immunoglobulins"/>
    <property type="match status" value="1"/>
</dbReference>
<dbReference type="InterPro" id="IPR002165">
    <property type="entry name" value="Plexin_repeat"/>
</dbReference>
<evidence type="ECO:0000256" key="4">
    <source>
        <dbReference type="ARBA" id="ARBA00022692"/>
    </source>
</evidence>
<dbReference type="GO" id="GO:0005886">
    <property type="term" value="C:plasma membrane"/>
    <property type="evidence" value="ECO:0007669"/>
    <property type="project" value="UniProtKB-SubCell"/>
</dbReference>
<dbReference type="InterPro" id="IPR031148">
    <property type="entry name" value="Plexin"/>
</dbReference>
<gene>
    <name evidence="12" type="primary">PLXNB1_0</name>
    <name evidence="12" type="ORF">EYF80_045256</name>
</gene>
<dbReference type="PANTHER" id="PTHR22625:SF69">
    <property type="entry name" value="PLEXIN-B3"/>
    <property type="match status" value="1"/>
</dbReference>
<keyword evidence="8" id="KW-0472">Membrane</keyword>
<dbReference type="GO" id="GO:0007399">
    <property type="term" value="P:nervous system development"/>
    <property type="evidence" value="ECO:0007669"/>
    <property type="project" value="UniProtKB-ARBA"/>
</dbReference>
<keyword evidence="13" id="KW-1185">Reference proteome</keyword>
<evidence type="ECO:0000256" key="2">
    <source>
        <dbReference type="ARBA" id="ARBA00022475"/>
    </source>
</evidence>
<evidence type="ECO:0000256" key="7">
    <source>
        <dbReference type="ARBA" id="ARBA00022989"/>
    </source>
</evidence>
<dbReference type="Proteomes" id="UP000314294">
    <property type="component" value="Unassembled WGS sequence"/>
</dbReference>
<dbReference type="SUPFAM" id="SSF103575">
    <property type="entry name" value="Plexin repeat"/>
    <property type="match status" value="1"/>
</dbReference>
<dbReference type="InterPro" id="IPR036352">
    <property type="entry name" value="Semap_dom_sf"/>
</dbReference>
<keyword evidence="3" id="KW-0597">Phosphoprotein</keyword>
<evidence type="ECO:0000256" key="9">
    <source>
        <dbReference type="ARBA" id="ARBA00023157"/>
    </source>
</evidence>
<dbReference type="GO" id="GO:0030334">
    <property type="term" value="P:regulation of cell migration"/>
    <property type="evidence" value="ECO:0007669"/>
    <property type="project" value="TreeGrafter"/>
</dbReference>
<sequence>MFQGFQVFWRRVNGSTGQRVKGSEVSGPKGGPWSLRTSQSLWLLVQRVHPPEGSSSRGFRVHLPEGSGFVLQRVHPPEGSSSRGFILQRVRPPEGSGFVLQRVHPPEGSGFILQRVRPPEGSSSRAFILQRVHLQRVQGSSSRGFIFQRVRPPEGSSSRGFILQRVHPPKVLLLLLLLLLPPHPSSCADVPVGSDPLVRWGEEHGDPLSHLVLEAGHLYVGGVDHLYQLTSDLEVVSHVRTGPYLDSPDCLPPIVPQDCPSATPTHNHNKLLLVEAGQGAGLGSLIVCGSLFQGICDKRDPYCGWCVLEGRCSRKHQCQRHMQPNHWLWSFEPTNQCVTVQSVRPANQSKDEQTQVTLSVVQLPVLEAESLSCVFGLLPPEPAVVTATSITCQSPAPELLPLMLTGSDYMTLPVSLMFGHVTITTGHMTFYDCGAVSRLNQSSQ</sequence>
<dbReference type="Pfam" id="PF17960">
    <property type="entry name" value="TIG_plexin"/>
    <property type="match status" value="1"/>
</dbReference>
<organism evidence="12 13">
    <name type="scientific">Liparis tanakae</name>
    <name type="common">Tanaka's snailfish</name>
    <dbReference type="NCBI Taxonomy" id="230148"/>
    <lineage>
        <taxon>Eukaryota</taxon>
        <taxon>Metazoa</taxon>
        <taxon>Chordata</taxon>
        <taxon>Craniata</taxon>
        <taxon>Vertebrata</taxon>
        <taxon>Euteleostomi</taxon>
        <taxon>Actinopterygii</taxon>
        <taxon>Neopterygii</taxon>
        <taxon>Teleostei</taxon>
        <taxon>Neoteleostei</taxon>
        <taxon>Acanthomorphata</taxon>
        <taxon>Eupercaria</taxon>
        <taxon>Perciformes</taxon>
        <taxon>Cottioidei</taxon>
        <taxon>Cottales</taxon>
        <taxon>Liparidae</taxon>
        <taxon>Liparis</taxon>
    </lineage>
</organism>
<keyword evidence="10" id="KW-0325">Glycoprotein</keyword>
<dbReference type="InterPro" id="IPR013783">
    <property type="entry name" value="Ig-like_fold"/>
</dbReference>
<keyword evidence="2" id="KW-1003">Cell membrane</keyword>
<dbReference type="OrthoDB" id="125363at2759"/>
<dbReference type="SUPFAM" id="SSF101912">
    <property type="entry name" value="Sema domain"/>
    <property type="match status" value="1"/>
</dbReference>
<protein>
    <submittedName>
        <fullName evidence="12">Plexin-B1</fullName>
    </submittedName>
</protein>
<evidence type="ECO:0000256" key="3">
    <source>
        <dbReference type="ARBA" id="ARBA00022553"/>
    </source>
</evidence>
<keyword evidence="6" id="KW-0677">Repeat</keyword>
<dbReference type="GO" id="GO:0002116">
    <property type="term" value="C:semaphorin receptor complex"/>
    <property type="evidence" value="ECO:0007669"/>
    <property type="project" value="TreeGrafter"/>
</dbReference>
<keyword evidence="4" id="KW-0812">Transmembrane</keyword>
<feature type="domain" description="Plexin TIG" evidence="11">
    <location>
        <begin position="344"/>
        <end position="431"/>
    </location>
</feature>
<dbReference type="PANTHER" id="PTHR22625">
    <property type="entry name" value="PLEXIN"/>
    <property type="match status" value="1"/>
</dbReference>
<evidence type="ECO:0000256" key="6">
    <source>
        <dbReference type="ARBA" id="ARBA00022737"/>
    </source>
</evidence>
<dbReference type="InterPro" id="IPR041019">
    <property type="entry name" value="TIG1_plexin"/>
</dbReference>
<accession>A0A4Z2FUQ5</accession>
<keyword evidence="7" id="KW-1133">Transmembrane helix</keyword>
<evidence type="ECO:0000256" key="10">
    <source>
        <dbReference type="ARBA" id="ARBA00023180"/>
    </source>
</evidence>
<dbReference type="Pfam" id="PF01437">
    <property type="entry name" value="PSI"/>
    <property type="match status" value="1"/>
</dbReference>
<reference evidence="12 13" key="1">
    <citation type="submission" date="2019-03" db="EMBL/GenBank/DDBJ databases">
        <title>First draft genome of Liparis tanakae, snailfish: a comprehensive survey of snailfish specific genes.</title>
        <authorList>
            <person name="Kim W."/>
            <person name="Song I."/>
            <person name="Jeong J.-H."/>
            <person name="Kim D."/>
            <person name="Kim S."/>
            <person name="Ryu S."/>
            <person name="Song J.Y."/>
            <person name="Lee S.K."/>
        </authorList>
    </citation>
    <scope>NUCLEOTIDE SEQUENCE [LARGE SCALE GENOMIC DNA]</scope>
    <source>
        <tissue evidence="12">Muscle</tissue>
    </source>
</reference>
<dbReference type="GO" id="GO:0050772">
    <property type="term" value="P:positive regulation of axonogenesis"/>
    <property type="evidence" value="ECO:0007669"/>
    <property type="project" value="TreeGrafter"/>
</dbReference>
<dbReference type="EMBL" id="SRLO01000897">
    <property type="protein sequence ID" value="TNN44533.1"/>
    <property type="molecule type" value="Genomic_DNA"/>
</dbReference>
<keyword evidence="9" id="KW-1015">Disulfide bond</keyword>
<evidence type="ECO:0000256" key="1">
    <source>
        <dbReference type="ARBA" id="ARBA00004251"/>
    </source>
</evidence>